<protein>
    <recommendedName>
        <fullName evidence="1">Amine oxidase domain-containing protein</fullName>
    </recommendedName>
</protein>
<dbReference type="AlphaFoldDB" id="A0A2H0WQ29"/>
<dbReference type="Gene3D" id="3.50.50.60">
    <property type="entry name" value="FAD/NAD(P)-binding domain"/>
    <property type="match status" value="2"/>
</dbReference>
<dbReference type="Pfam" id="PF01593">
    <property type="entry name" value="Amino_oxidase"/>
    <property type="match status" value="1"/>
</dbReference>
<comment type="caution">
    <text evidence="2">The sequence shown here is derived from an EMBL/GenBank/DDBJ whole genome shotgun (WGS) entry which is preliminary data.</text>
</comment>
<dbReference type="InterPro" id="IPR036188">
    <property type="entry name" value="FAD/NAD-bd_sf"/>
</dbReference>
<dbReference type="PRINTS" id="PR00419">
    <property type="entry name" value="ADXRDTASE"/>
</dbReference>
<dbReference type="GO" id="GO:0016491">
    <property type="term" value="F:oxidoreductase activity"/>
    <property type="evidence" value="ECO:0007669"/>
    <property type="project" value="InterPro"/>
</dbReference>
<dbReference type="Proteomes" id="UP000230775">
    <property type="component" value="Unassembled WGS sequence"/>
</dbReference>
<evidence type="ECO:0000313" key="2">
    <source>
        <dbReference type="EMBL" id="PIS14731.1"/>
    </source>
</evidence>
<dbReference type="PANTHER" id="PTHR42923:SF46">
    <property type="entry name" value="AMINE OXIDASE"/>
    <property type="match status" value="1"/>
</dbReference>
<evidence type="ECO:0000259" key="1">
    <source>
        <dbReference type="Pfam" id="PF01593"/>
    </source>
</evidence>
<name>A0A2H0WQ29_9BACT</name>
<accession>A0A2H0WQ29</accession>
<reference evidence="3" key="1">
    <citation type="submission" date="2017-09" db="EMBL/GenBank/DDBJ databases">
        <title>Depth-based differentiation of microbial function through sediment-hosted aquifers and enrichment of novel symbionts in the deep terrestrial subsurface.</title>
        <authorList>
            <person name="Probst A.J."/>
            <person name="Ladd B."/>
            <person name="Jarett J.K."/>
            <person name="Geller-Mcgrath D.E."/>
            <person name="Sieber C.M.K."/>
            <person name="Emerson J.B."/>
            <person name="Anantharaman K."/>
            <person name="Thomas B.C."/>
            <person name="Malmstrom R."/>
            <person name="Stieglmeier M."/>
            <person name="Klingl A."/>
            <person name="Woyke T."/>
            <person name="Ryan C.M."/>
            <person name="Banfield J.F."/>
        </authorList>
    </citation>
    <scope>NUCLEOTIDE SEQUENCE [LARGE SCALE GENOMIC DNA]</scope>
</reference>
<dbReference type="EMBL" id="PEZI01000026">
    <property type="protein sequence ID" value="PIS14731.1"/>
    <property type="molecule type" value="Genomic_DNA"/>
</dbReference>
<dbReference type="SUPFAM" id="SSF51905">
    <property type="entry name" value="FAD/NAD(P)-binding domain"/>
    <property type="match status" value="1"/>
</dbReference>
<dbReference type="InterPro" id="IPR050464">
    <property type="entry name" value="Zeta_carotene_desat/Oxidored"/>
</dbReference>
<organism evidence="2 3">
    <name type="scientific">Candidatus Shapirobacteria bacterium CG09_land_8_20_14_0_10_39_12</name>
    <dbReference type="NCBI Taxonomy" id="1974885"/>
    <lineage>
        <taxon>Bacteria</taxon>
        <taxon>Candidatus Shapironibacteriota</taxon>
    </lineage>
</organism>
<proteinExistence type="predicted"/>
<feature type="domain" description="Amine oxidase" evidence="1">
    <location>
        <begin position="10"/>
        <end position="397"/>
    </location>
</feature>
<sequence>MKIAIIGGGITGLSAAYFLSKKKHQVIVFEKENVLGGLTACFKEEGWQWPLERFYHHFFSSDKEVLTVIKELDLEGNLNFKKPKTSVLVDDQIYPFDTIQSIFTFPKLTFFDKIRLGLVSTCMKLNPFWKPLEKITAYDFIITYMGKNNFNLIWKPLLEGKFGESASQIPASWFWTRIKKRSSSLGYLDGGLQTLLSALAEKIEENGGKIFLNHQVDKIKKINDKFEITTNQEKYPQGLDKVIAALSPQTVGKIAPSLIETKDIQSLKSLGTVALVAELKERFLTDGTYWLNINDSTFPFVAVVEHTNFINKKYYGGSVILYVGGYYPTSHQLFKQTDQEILESFIPYLAKINPSYDFKKQLKDFWVFKEQYAQPIPALNYSKSLPKTKTSTAGFYWGSLHHVYPQDRGINYGILLGKKIADEIKK</sequence>
<dbReference type="NCBIfam" id="NF005560">
    <property type="entry name" value="PRK07233.1"/>
    <property type="match status" value="1"/>
</dbReference>
<dbReference type="InterPro" id="IPR002937">
    <property type="entry name" value="Amino_oxidase"/>
</dbReference>
<evidence type="ECO:0000313" key="3">
    <source>
        <dbReference type="Proteomes" id="UP000230775"/>
    </source>
</evidence>
<gene>
    <name evidence="2" type="ORF">COT64_01075</name>
</gene>
<dbReference type="PANTHER" id="PTHR42923">
    <property type="entry name" value="PROTOPORPHYRINOGEN OXIDASE"/>
    <property type="match status" value="1"/>
</dbReference>